<feature type="domain" description="Rho-GAP" evidence="1">
    <location>
        <begin position="466"/>
        <end position="687"/>
    </location>
</feature>
<name>G7YEV9_CLOSI</name>
<dbReference type="SUPFAM" id="SSF48350">
    <property type="entry name" value="GTPase activation domain, GAP"/>
    <property type="match status" value="1"/>
</dbReference>
<dbReference type="InterPro" id="IPR008936">
    <property type="entry name" value="Rho_GTPase_activation_prot"/>
</dbReference>
<proteinExistence type="predicted"/>
<dbReference type="Pfam" id="PF00620">
    <property type="entry name" value="RhoGAP"/>
    <property type="match status" value="1"/>
</dbReference>
<keyword evidence="3" id="KW-1185">Reference proteome</keyword>
<dbReference type="SMART" id="SM00324">
    <property type="entry name" value="RhoGAP"/>
    <property type="match status" value="1"/>
</dbReference>
<protein>
    <recommendedName>
        <fullName evidence="1">Rho-GAP domain-containing protein</fullName>
    </recommendedName>
</protein>
<dbReference type="EMBL" id="DF143161">
    <property type="protein sequence ID" value="GAA51492.1"/>
    <property type="molecule type" value="Genomic_DNA"/>
</dbReference>
<reference key="2">
    <citation type="submission" date="2011-10" db="EMBL/GenBank/DDBJ databases">
        <title>The genome and transcriptome sequence of Clonorchis sinensis provide insights into the carcinogenic liver fluke.</title>
        <authorList>
            <person name="Wang X."/>
            <person name="Huang Y."/>
            <person name="Chen W."/>
            <person name="Liu H."/>
            <person name="Guo L."/>
            <person name="Chen Y."/>
            <person name="Luo F."/>
            <person name="Zhou W."/>
            <person name="Sun J."/>
            <person name="Mao Q."/>
            <person name="Liang P."/>
            <person name="Zhou C."/>
            <person name="Tian Y."/>
            <person name="Men J."/>
            <person name="Lv X."/>
            <person name="Huang L."/>
            <person name="Zhou J."/>
            <person name="Hu Y."/>
            <person name="Li R."/>
            <person name="Zhang F."/>
            <person name="Lei H."/>
            <person name="Li X."/>
            <person name="Hu X."/>
            <person name="Liang C."/>
            <person name="Xu J."/>
            <person name="Wu Z."/>
            <person name="Yu X."/>
        </authorList>
    </citation>
    <scope>NUCLEOTIDE SEQUENCE</scope>
    <source>
        <strain>Henan</strain>
    </source>
</reference>
<evidence type="ECO:0000313" key="3">
    <source>
        <dbReference type="Proteomes" id="UP000008909"/>
    </source>
</evidence>
<dbReference type="AlphaFoldDB" id="G7YEV9"/>
<sequence length="883" mass="98786">MQPTDFGFGSIWTVWTTDCFRKDLIDHMWKSLQIQRFIIDSGKHWILGDVHCSLYPTSMSCHRSNFRPSTSVFYTGVAISDVMMAVKDSYWELFANHLEIWRTISSSAVCVPQDGITLIAAMAMHCTSLFDVEKTSILATEIAKLGLENRFRVFVAVNQRNSVALCEGRPESRLYSGIEWGWWMFVVADLQNPRVEIRVIYYGTDVCCIRNAVIKSIHVTKGDSSPGTIDYSAFEVAGEILFARIHSLKLSQIMGIIPTSAQQSNFRMWTLFSIHSNTFRRLKMLPVGKRSLRNEGCHWEETQEQSDSVMYTEPVKISLNGKRKEERKSRVILTGIAFNVRLPNKTVRLMALVVFRKLLSTHYVSQRCESAIPFKSETAGLIYGLTMLLHNRTEMSCWQGVNHGMRNSTSKPSWFSSCSCSSSAMTVSSVCCYRNTSRKVTSAATDVAPKNGQIPPTDPDCGDDVCHIPQPVFSLFVYLAQQGGHVNDMFRRPGNITQMKQILHEFTSGNPVDWSEYNVYTVANVAKKLLLSIPDGLFGVRGEALLLSTASGSSCSTELDELLDPVLSSRSAVAESHCSRLFPFGDQKTVTFADDLNPLGSVSSRLPRGSVIQLTQLSEVAERRIAVFLRVLESLPSSHRQFSILVFGLLHQLVMNATSSAARCSLSSLVDLSRSSGTLLPKREDAKDDGLAVAEVPLLVLAEVPLKLRVQTENTALRRSRGENSYSLTAADNSPFGGGECKLYYIMNYFNSSVKRFDSFQLRFRPISGAYLYRKGNHQRFTSDKPATFWPVVEHFIVRPRMTEQQYGWLSQTTSFFLDGAVAIGTSCEFFFESIPRIWIASRDDIAVVQCLGSIQLCIVLENTFGAISSVFVRSDVRVIVGV</sequence>
<dbReference type="InterPro" id="IPR000198">
    <property type="entry name" value="RhoGAP_dom"/>
</dbReference>
<gene>
    <name evidence="2" type="ORF">CLF_106248</name>
</gene>
<dbReference type="Gene3D" id="1.10.555.10">
    <property type="entry name" value="Rho GTPase activation protein"/>
    <property type="match status" value="1"/>
</dbReference>
<dbReference type="Proteomes" id="UP000008909">
    <property type="component" value="Unassembled WGS sequence"/>
</dbReference>
<dbReference type="GO" id="GO:0007165">
    <property type="term" value="P:signal transduction"/>
    <property type="evidence" value="ECO:0007669"/>
    <property type="project" value="InterPro"/>
</dbReference>
<reference evidence="2" key="1">
    <citation type="journal article" date="2011" name="Genome Biol.">
        <title>The draft genome of the carcinogenic human liver fluke Clonorchis sinensis.</title>
        <authorList>
            <person name="Wang X."/>
            <person name="Chen W."/>
            <person name="Huang Y."/>
            <person name="Sun J."/>
            <person name="Men J."/>
            <person name="Liu H."/>
            <person name="Luo F."/>
            <person name="Guo L."/>
            <person name="Lv X."/>
            <person name="Deng C."/>
            <person name="Zhou C."/>
            <person name="Fan Y."/>
            <person name="Li X."/>
            <person name="Huang L."/>
            <person name="Hu Y."/>
            <person name="Liang C."/>
            <person name="Hu X."/>
            <person name="Xu J."/>
            <person name="Yu X."/>
        </authorList>
    </citation>
    <scope>NUCLEOTIDE SEQUENCE [LARGE SCALE GENOMIC DNA]</scope>
    <source>
        <strain evidence="2">Henan</strain>
    </source>
</reference>
<accession>G7YEV9</accession>
<evidence type="ECO:0000259" key="1">
    <source>
        <dbReference type="SMART" id="SM00324"/>
    </source>
</evidence>
<organism evidence="2 3">
    <name type="scientific">Clonorchis sinensis</name>
    <name type="common">Chinese liver fluke</name>
    <dbReference type="NCBI Taxonomy" id="79923"/>
    <lineage>
        <taxon>Eukaryota</taxon>
        <taxon>Metazoa</taxon>
        <taxon>Spiralia</taxon>
        <taxon>Lophotrochozoa</taxon>
        <taxon>Platyhelminthes</taxon>
        <taxon>Trematoda</taxon>
        <taxon>Digenea</taxon>
        <taxon>Opisthorchiida</taxon>
        <taxon>Opisthorchiata</taxon>
        <taxon>Opisthorchiidae</taxon>
        <taxon>Clonorchis</taxon>
    </lineage>
</organism>
<evidence type="ECO:0000313" key="2">
    <source>
        <dbReference type="EMBL" id="GAA51492.1"/>
    </source>
</evidence>